<dbReference type="GO" id="GO:0000166">
    <property type="term" value="F:nucleotide binding"/>
    <property type="evidence" value="ECO:0007669"/>
    <property type="project" value="InterPro"/>
</dbReference>
<evidence type="ECO:0000313" key="3">
    <source>
        <dbReference type="EMBL" id="OWK45648.1"/>
    </source>
</evidence>
<evidence type="ECO:0000259" key="2">
    <source>
        <dbReference type="Pfam" id="PF01408"/>
    </source>
</evidence>
<feature type="domain" description="Gfo/Idh/MocA-like oxidoreductase N-terminal" evidence="2">
    <location>
        <begin position="318"/>
        <end position="445"/>
    </location>
</feature>
<dbReference type="SUPFAM" id="SSF82771">
    <property type="entry name" value="GIY-YIG endonuclease"/>
    <property type="match status" value="1"/>
</dbReference>
<feature type="region of interest" description="Disordered" evidence="1">
    <location>
        <begin position="241"/>
        <end position="283"/>
    </location>
</feature>
<dbReference type="InterPro" id="IPR035901">
    <property type="entry name" value="GIY-YIG_endonuc_sf"/>
</dbReference>
<accession>A0A225E4C2</accession>
<dbReference type="Gene3D" id="3.40.50.720">
    <property type="entry name" value="NAD(P)-binding Rossmann-like Domain"/>
    <property type="match status" value="1"/>
</dbReference>
<dbReference type="InterPro" id="IPR050463">
    <property type="entry name" value="Gfo/Idh/MocA_oxidrdct_glycsds"/>
</dbReference>
<dbReference type="PANTHER" id="PTHR43818">
    <property type="entry name" value="BCDNA.GH03377"/>
    <property type="match status" value="1"/>
</dbReference>
<feature type="compositionally biased region" description="Basic and acidic residues" evidence="1">
    <location>
        <begin position="250"/>
        <end position="259"/>
    </location>
</feature>
<dbReference type="Pfam" id="PF01408">
    <property type="entry name" value="GFO_IDH_MocA"/>
    <property type="match status" value="1"/>
</dbReference>
<organism evidence="3 4">
    <name type="scientific">Fimbriiglobus ruber</name>
    <dbReference type="NCBI Taxonomy" id="1908690"/>
    <lineage>
        <taxon>Bacteria</taxon>
        <taxon>Pseudomonadati</taxon>
        <taxon>Planctomycetota</taxon>
        <taxon>Planctomycetia</taxon>
        <taxon>Gemmatales</taxon>
        <taxon>Gemmataceae</taxon>
        <taxon>Fimbriiglobus</taxon>
    </lineage>
</organism>
<evidence type="ECO:0000313" key="4">
    <source>
        <dbReference type="Proteomes" id="UP000214646"/>
    </source>
</evidence>
<dbReference type="InterPro" id="IPR000683">
    <property type="entry name" value="Gfo/Idh/MocA-like_OxRdtase_N"/>
</dbReference>
<evidence type="ECO:0000256" key="1">
    <source>
        <dbReference type="SAM" id="MobiDB-lite"/>
    </source>
</evidence>
<dbReference type="Proteomes" id="UP000214646">
    <property type="component" value="Unassembled WGS sequence"/>
</dbReference>
<dbReference type="SUPFAM" id="SSF51735">
    <property type="entry name" value="NAD(P)-binding Rossmann-fold domains"/>
    <property type="match status" value="1"/>
</dbReference>
<dbReference type="AlphaFoldDB" id="A0A225E4C2"/>
<dbReference type="InterPro" id="IPR036291">
    <property type="entry name" value="NAD(P)-bd_dom_sf"/>
</dbReference>
<name>A0A225E4C2_9BACT</name>
<dbReference type="PANTHER" id="PTHR43818:SF9">
    <property type="entry name" value="HYPOTHETICAL OXIDOREDUCTASE"/>
    <property type="match status" value="1"/>
</dbReference>
<dbReference type="EMBL" id="NIDE01000002">
    <property type="protein sequence ID" value="OWK45648.1"/>
    <property type="molecule type" value="Genomic_DNA"/>
</dbReference>
<comment type="caution">
    <text evidence="3">The sequence shown here is derived from an EMBL/GenBank/DDBJ whole genome shotgun (WGS) entry which is preliminary data.</text>
</comment>
<keyword evidence="4" id="KW-1185">Reference proteome</keyword>
<dbReference type="Gene3D" id="3.30.360.10">
    <property type="entry name" value="Dihydrodipicolinate Reductase, domain 2"/>
    <property type="match status" value="1"/>
</dbReference>
<sequence length="635" mass="69461">MNATITLNDLLKGRGIDLKQVVVMRHRPKEPALNRVLPWLAAEQPELFNAYQRMQNENVEAVLQKVKYVASFIGRSPGKALFVGLYAVDGWSARPTDELHSTPPFAELIKRGMTVDVTRPTHLLFDLTVVPDFYPEWKGRLIIKWPPPERSWWRRAHNKDEMTVLAIREDSALDAAMPPWNEIVMTWDDLGIMPNRWKAAMHEWRGVYYIFDTSDGKGYVGSASGADNLLGRWEGYAASGHGGNVLKRPGRNDSTRERQTALTTTDAPNATGRPAASRTSSCRKAPPVTIRTSSILLALFGALLTCPLLAAADPAVPIKVGVIGLDNYQAVAFTELFHAPKPAENLAGIRVVAAFPAGSPDIEESVRELPKWTDGIKKLGVEIVGSPAEVLKRVDAVMVMSVDGRAHLEQLKAVLKTGKPVYVGRPLAASLADAVEIFRLAREYKTPIFSCSQHRFSPGFIGMRNHEEVGDVMGCDVYGGCPREPHHPDLFWHGVHGVETLYTIMGPGCVSVTRAATDTADVVTGVWKDGRVGTYRAIRKGAVKYSAVVFGSKGVAPAGIYGYAAPINGVVPKGRYMGYEATAVEIARFFKTRTPPVSAEETTELFAFLEAAEESKRLDGAPVKLEAVLARAGKK</sequence>
<protein>
    <submittedName>
        <fullName evidence="3">Putative dehydrogenase</fullName>
    </submittedName>
</protein>
<gene>
    <name evidence="3" type="ORF">FRUB_01979</name>
</gene>
<reference evidence="4" key="1">
    <citation type="submission" date="2017-06" db="EMBL/GenBank/DDBJ databases">
        <title>Genome analysis of Fimbriiglobus ruber SP5, the first member of the order Planctomycetales with confirmed chitinolytic capability.</title>
        <authorList>
            <person name="Ravin N.V."/>
            <person name="Rakitin A.L."/>
            <person name="Ivanova A.A."/>
            <person name="Beletsky A.V."/>
            <person name="Kulichevskaya I.S."/>
            <person name="Mardanov A.V."/>
            <person name="Dedysh S.N."/>
        </authorList>
    </citation>
    <scope>NUCLEOTIDE SEQUENCE [LARGE SCALE GENOMIC DNA]</scope>
    <source>
        <strain evidence="4">SP5</strain>
    </source>
</reference>
<proteinExistence type="predicted"/>